<proteinExistence type="predicted"/>
<name>A0ACC7P5E5_9BACL</name>
<organism evidence="1 2">
    <name type="scientific">Paenibacillus mesotrionivorans</name>
    <dbReference type="NCBI Taxonomy" id="3160968"/>
    <lineage>
        <taxon>Bacteria</taxon>
        <taxon>Bacillati</taxon>
        <taxon>Bacillota</taxon>
        <taxon>Bacilli</taxon>
        <taxon>Bacillales</taxon>
        <taxon>Paenibacillaceae</taxon>
        <taxon>Paenibacillus</taxon>
    </lineage>
</organism>
<keyword evidence="2" id="KW-1185">Reference proteome</keyword>
<comment type="caution">
    <text evidence="1">The sequence shown here is derived from an EMBL/GenBank/DDBJ whole genome shotgun (WGS) entry which is preliminary data.</text>
</comment>
<dbReference type="Proteomes" id="UP001631969">
    <property type="component" value="Unassembled WGS sequence"/>
</dbReference>
<sequence>MMKIGLQVYVQGTKEAVPFYQKAFGATLGYNVKNPDGTYMHAELMVEGTLLLALSESGSSTGAENMKRYSSTDYPTMNFSVKLDSAEDVKRTYEILSEGGNILLPLGPLPWSACCTNVVDRFGVFWYIYV</sequence>
<gene>
    <name evidence="1" type="ORF">ACI1P1_24515</name>
</gene>
<protein>
    <submittedName>
        <fullName evidence="1">VOC family protein</fullName>
    </submittedName>
</protein>
<reference evidence="1" key="1">
    <citation type="submission" date="2024-12" db="EMBL/GenBank/DDBJ databases">
        <authorList>
            <person name="Wu N."/>
        </authorList>
    </citation>
    <scope>NUCLEOTIDE SEQUENCE</scope>
    <source>
        <strain evidence="1">P15</strain>
    </source>
</reference>
<evidence type="ECO:0000313" key="1">
    <source>
        <dbReference type="EMBL" id="MFM9331464.1"/>
    </source>
</evidence>
<dbReference type="EMBL" id="JBJURJ010000018">
    <property type="protein sequence ID" value="MFM9331464.1"/>
    <property type="molecule type" value="Genomic_DNA"/>
</dbReference>
<accession>A0ACC7P5E5</accession>
<evidence type="ECO:0000313" key="2">
    <source>
        <dbReference type="Proteomes" id="UP001631969"/>
    </source>
</evidence>